<accession>A0A3B3XHK0</accession>
<evidence type="ECO:0000313" key="2">
    <source>
        <dbReference type="Proteomes" id="UP000261480"/>
    </source>
</evidence>
<sequence length="82" mass="9059">VFHHDNAPAHTAISVTTFMARNGMAVLPHPPYSPDMIKHLIWHSLMNLVTAKLIKDKKNKTSMLRDYEASATASPQAGLLAH</sequence>
<name>A0A3B3XHK0_9TELE</name>
<reference evidence="1" key="1">
    <citation type="submission" date="2025-08" db="UniProtKB">
        <authorList>
            <consortium name="Ensembl"/>
        </authorList>
    </citation>
    <scope>IDENTIFICATION</scope>
</reference>
<dbReference type="Gene3D" id="3.30.420.10">
    <property type="entry name" value="Ribonuclease H-like superfamily/Ribonuclease H"/>
    <property type="match status" value="1"/>
</dbReference>
<dbReference type="InterPro" id="IPR036397">
    <property type="entry name" value="RNaseH_sf"/>
</dbReference>
<keyword evidence="2" id="KW-1185">Reference proteome</keyword>
<reference evidence="1" key="2">
    <citation type="submission" date="2025-09" db="UniProtKB">
        <authorList>
            <consortium name="Ensembl"/>
        </authorList>
    </citation>
    <scope>IDENTIFICATION</scope>
</reference>
<dbReference type="GO" id="GO:0003676">
    <property type="term" value="F:nucleic acid binding"/>
    <property type="evidence" value="ECO:0007669"/>
    <property type="project" value="InterPro"/>
</dbReference>
<dbReference type="Proteomes" id="UP000261480">
    <property type="component" value="Unplaced"/>
</dbReference>
<organism evidence="1 2">
    <name type="scientific">Poecilia mexicana</name>
    <dbReference type="NCBI Taxonomy" id="48701"/>
    <lineage>
        <taxon>Eukaryota</taxon>
        <taxon>Metazoa</taxon>
        <taxon>Chordata</taxon>
        <taxon>Craniata</taxon>
        <taxon>Vertebrata</taxon>
        <taxon>Euteleostomi</taxon>
        <taxon>Actinopterygii</taxon>
        <taxon>Neopterygii</taxon>
        <taxon>Teleostei</taxon>
        <taxon>Neoteleostei</taxon>
        <taxon>Acanthomorphata</taxon>
        <taxon>Ovalentaria</taxon>
        <taxon>Atherinomorphae</taxon>
        <taxon>Cyprinodontiformes</taxon>
        <taxon>Poeciliidae</taxon>
        <taxon>Poeciliinae</taxon>
        <taxon>Poecilia</taxon>
    </lineage>
</organism>
<proteinExistence type="predicted"/>
<evidence type="ECO:0000313" key="1">
    <source>
        <dbReference type="Ensembl" id="ENSPMEP00000014536.1"/>
    </source>
</evidence>
<dbReference type="Ensembl" id="ENSPMET00000022542.1">
    <property type="protein sequence ID" value="ENSPMEP00000014536.1"/>
    <property type="gene ID" value="ENSPMEG00000016926.1"/>
</dbReference>
<dbReference type="AlphaFoldDB" id="A0A3B3XHK0"/>
<protein>
    <recommendedName>
        <fullName evidence="3">Tc1-like transposase DDE domain-containing protein</fullName>
    </recommendedName>
</protein>
<evidence type="ECO:0008006" key="3">
    <source>
        <dbReference type="Google" id="ProtNLM"/>
    </source>
</evidence>